<dbReference type="HOGENOM" id="CLU_3427023_0_0_1"/>
<dbReference type="Proteomes" id="UP000015104">
    <property type="component" value="Unassembled WGS sequence"/>
</dbReference>
<protein>
    <submittedName>
        <fullName evidence="1">Uncharacterized protein</fullName>
    </submittedName>
</protein>
<evidence type="ECO:0000313" key="1">
    <source>
        <dbReference type="EnsemblMetazoa" id="tetur05g05130.1"/>
    </source>
</evidence>
<organism evidence="1 2">
    <name type="scientific">Tetranychus urticae</name>
    <name type="common">Two-spotted spider mite</name>
    <dbReference type="NCBI Taxonomy" id="32264"/>
    <lineage>
        <taxon>Eukaryota</taxon>
        <taxon>Metazoa</taxon>
        <taxon>Ecdysozoa</taxon>
        <taxon>Arthropoda</taxon>
        <taxon>Chelicerata</taxon>
        <taxon>Arachnida</taxon>
        <taxon>Acari</taxon>
        <taxon>Acariformes</taxon>
        <taxon>Trombidiformes</taxon>
        <taxon>Prostigmata</taxon>
        <taxon>Eleutherengona</taxon>
        <taxon>Raphignathae</taxon>
        <taxon>Tetranychoidea</taxon>
        <taxon>Tetranychidae</taxon>
        <taxon>Tetranychus</taxon>
    </lineage>
</organism>
<dbReference type="AlphaFoldDB" id="T1K560"/>
<name>T1K560_TETUR</name>
<dbReference type="EnsemblMetazoa" id="tetur05g05130.1">
    <property type="protein sequence ID" value="tetur05g05130.1"/>
    <property type="gene ID" value="tetur05g05130"/>
</dbReference>
<proteinExistence type="predicted"/>
<accession>T1K560</accession>
<reference evidence="1" key="2">
    <citation type="submission" date="2015-06" db="UniProtKB">
        <authorList>
            <consortium name="EnsemblMetazoa"/>
        </authorList>
    </citation>
    <scope>IDENTIFICATION</scope>
</reference>
<reference evidence="2" key="1">
    <citation type="submission" date="2011-08" db="EMBL/GenBank/DDBJ databases">
        <authorList>
            <person name="Rombauts S."/>
        </authorList>
    </citation>
    <scope>NUCLEOTIDE SEQUENCE</scope>
    <source>
        <strain evidence="2">London</strain>
    </source>
</reference>
<keyword evidence="2" id="KW-1185">Reference proteome</keyword>
<sequence>MTVELNFKRSLITWIESKQYK</sequence>
<dbReference type="EMBL" id="CAEY01001585">
    <property type="status" value="NOT_ANNOTATED_CDS"/>
    <property type="molecule type" value="Genomic_DNA"/>
</dbReference>
<evidence type="ECO:0000313" key="2">
    <source>
        <dbReference type="Proteomes" id="UP000015104"/>
    </source>
</evidence>